<dbReference type="GO" id="GO:0005313">
    <property type="term" value="F:L-glutamate transmembrane transporter activity"/>
    <property type="evidence" value="ECO:0007669"/>
    <property type="project" value="TreeGrafter"/>
</dbReference>
<sequence>MKKLAAHWQILIALLLATLLASGFRALDGIFAEDDWGRGVMLNTITVCGFVGGLFIQALKMIIVPLVMSAIISGIASLGGVEGFGRLGLKTVGFYMTTTFFAVLVGLLLVNTIQPGLSGGEPDLEIRAALEQQAAGASDEEKEKVAVAGEKKAGDFADLFKKMIPPNVVQAASNNGQLLGLIFFSILFAVAMTQLPVDRMSPLSGSIQGIYDVMIRVTQWIMALAPIGVFGLMVPTIYESGVELFVVLGKYFGTVVVALGLHLFVVMPLVLKYIGKIDPLAHFRGMRMALLTAFSTASSSATLPETMHCIQNNAGVSKRISSFTLPLGATVNMDGTALYECVAVLFVAQVMGENFGLAAQFAVVVTALLTSIGVAGVPSASLVAILLILNSSGVKNADMAVVALLSVDRLLDMSRTAVNVFGDSCAAVCIARSEGEAIYATSD</sequence>
<keyword evidence="5 8" id="KW-1133">Transmembrane helix</keyword>
<evidence type="ECO:0000256" key="6">
    <source>
        <dbReference type="ARBA" id="ARBA00023136"/>
    </source>
</evidence>
<feature type="transmembrane region" description="Helical" evidence="8">
    <location>
        <begin position="92"/>
        <end position="110"/>
    </location>
</feature>
<dbReference type="GO" id="GO:0015175">
    <property type="term" value="F:neutral L-amino acid transmembrane transporter activity"/>
    <property type="evidence" value="ECO:0007669"/>
    <property type="project" value="TreeGrafter"/>
</dbReference>
<evidence type="ECO:0000313" key="10">
    <source>
        <dbReference type="Proteomes" id="UP000557872"/>
    </source>
</evidence>
<keyword evidence="2" id="KW-0813">Transport</keyword>
<evidence type="ECO:0000313" key="9">
    <source>
        <dbReference type="EMBL" id="NWK56069.1"/>
    </source>
</evidence>
<accession>A0A851GFT7</accession>
<evidence type="ECO:0000256" key="1">
    <source>
        <dbReference type="ARBA" id="ARBA00004141"/>
    </source>
</evidence>
<dbReference type="PROSITE" id="PS00714">
    <property type="entry name" value="NA_DICARBOXYL_SYMP_2"/>
    <property type="match status" value="1"/>
</dbReference>
<feature type="transmembrane region" description="Helical" evidence="8">
    <location>
        <begin position="250"/>
        <end position="271"/>
    </location>
</feature>
<protein>
    <submittedName>
        <fullName evidence="9">Dicarboxylate/amino acid:cation symporter</fullName>
    </submittedName>
</protein>
<dbReference type="GO" id="GO:0015501">
    <property type="term" value="F:glutamate:sodium symporter activity"/>
    <property type="evidence" value="ECO:0007669"/>
    <property type="project" value="TreeGrafter"/>
</dbReference>
<dbReference type="RefSeq" id="WP_178932713.1">
    <property type="nucleotide sequence ID" value="NZ_JACBAZ010000004.1"/>
</dbReference>
<dbReference type="EMBL" id="JACBAZ010000004">
    <property type="protein sequence ID" value="NWK56069.1"/>
    <property type="molecule type" value="Genomic_DNA"/>
</dbReference>
<dbReference type="SUPFAM" id="SSF118215">
    <property type="entry name" value="Proton glutamate symport protein"/>
    <property type="match status" value="1"/>
</dbReference>
<dbReference type="InterPro" id="IPR001991">
    <property type="entry name" value="Na-dicarboxylate_symporter"/>
</dbReference>
<dbReference type="InterPro" id="IPR036458">
    <property type="entry name" value="Na:dicarbo_symporter_sf"/>
</dbReference>
<dbReference type="InterPro" id="IPR050746">
    <property type="entry name" value="DAACS"/>
</dbReference>
<dbReference type="Gene3D" id="1.10.3860.10">
    <property type="entry name" value="Sodium:dicarboxylate symporter"/>
    <property type="match status" value="1"/>
</dbReference>
<feature type="transmembrane region" description="Helical" evidence="8">
    <location>
        <begin position="62"/>
        <end position="80"/>
    </location>
</feature>
<organism evidence="9 10">
    <name type="scientific">Oceaniferula marina</name>
    <dbReference type="NCBI Taxonomy" id="2748318"/>
    <lineage>
        <taxon>Bacteria</taxon>
        <taxon>Pseudomonadati</taxon>
        <taxon>Verrucomicrobiota</taxon>
        <taxon>Verrucomicrobiia</taxon>
        <taxon>Verrucomicrobiales</taxon>
        <taxon>Verrucomicrobiaceae</taxon>
        <taxon>Oceaniferula</taxon>
    </lineage>
</organism>
<dbReference type="Proteomes" id="UP000557872">
    <property type="component" value="Unassembled WGS sequence"/>
</dbReference>
<comment type="subcellular location">
    <subcellularLocation>
        <location evidence="1">Membrane</location>
        <topology evidence="1">Multi-pass membrane protein</topology>
    </subcellularLocation>
</comment>
<keyword evidence="10" id="KW-1185">Reference proteome</keyword>
<evidence type="ECO:0000256" key="3">
    <source>
        <dbReference type="ARBA" id="ARBA00022692"/>
    </source>
</evidence>
<dbReference type="AlphaFoldDB" id="A0A851GFT7"/>
<keyword evidence="3 8" id="KW-0812">Transmembrane</keyword>
<name>A0A851GFT7_9BACT</name>
<dbReference type="PANTHER" id="PTHR11958">
    <property type="entry name" value="SODIUM/DICARBOXYLATE SYMPORTER-RELATED"/>
    <property type="match status" value="1"/>
</dbReference>
<comment type="caution">
    <text evidence="9">The sequence shown here is derived from an EMBL/GenBank/DDBJ whole genome shotgun (WGS) entry which is preliminary data.</text>
</comment>
<evidence type="ECO:0000256" key="5">
    <source>
        <dbReference type="ARBA" id="ARBA00022989"/>
    </source>
</evidence>
<evidence type="ECO:0000256" key="8">
    <source>
        <dbReference type="SAM" id="Phobius"/>
    </source>
</evidence>
<feature type="transmembrane region" description="Helical" evidence="8">
    <location>
        <begin position="361"/>
        <end position="389"/>
    </location>
</feature>
<evidence type="ECO:0000256" key="2">
    <source>
        <dbReference type="ARBA" id="ARBA00022448"/>
    </source>
</evidence>
<dbReference type="InterPro" id="IPR018107">
    <property type="entry name" value="Na-dicarboxylate_symporter_CS"/>
</dbReference>
<evidence type="ECO:0000256" key="7">
    <source>
        <dbReference type="ARBA" id="ARBA00023180"/>
    </source>
</evidence>
<keyword evidence="6 8" id="KW-0472">Membrane</keyword>
<dbReference type="PRINTS" id="PR00173">
    <property type="entry name" value="EDTRNSPORT"/>
</dbReference>
<feature type="transmembrane region" description="Helical" evidence="8">
    <location>
        <begin position="217"/>
        <end position="238"/>
    </location>
</feature>
<proteinExistence type="predicted"/>
<dbReference type="Pfam" id="PF00375">
    <property type="entry name" value="SDF"/>
    <property type="match status" value="1"/>
</dbReference>
<evidence type="ECO:0000256" key="4">
    <source>
        <dbReference type="ARBA" id="ARBA00022847"/>
    </source>
</evidence>
<reference evidence="9 10" key="1">
    <citation type="submission" date="2020-07" db="EMBL/GenBank/DDBJ databases">
        <title>Roseicoccus Jingziensis gen. nov., sp. nov., isolated from coastal seawater.</title>
        <authorList>
            <person name="Feng X."/>
        </authorList>
    </citation>
    <scope>NUCLEOTIDE SEQUENCE [LARGE SCALE GENOMIC DNA]</scope>
    <source>
        <strain evidence="9 10">N1E253</strain>
    </source>
</reference>
<feature type="transmembrane region" description="Helical" evidence="8">
    <location>
        <begin position="36"/>
        <end position="55"/>
    </location>
</feature>
<keyword evidence="7" id="KW-0325">Glycoprotein</keyword>
<feature type="transmembrane region" description="Helical" evidence="8">
    <location>
        <begin position="178"/>
        <end position="197"/>
    </location>
</feature>
<dbReference type="PANTHER" id="PTHR11958:SF63">
    <property type="entry name" value="AMINO ACID TRANSPORTER"/>
    <property type="match status" value="1"/>
</dbReference>
<keyword evidence="4" id="KW-0769">Symport</keyword>
<dbReference type="GO" id="GO:0005886">
    <property type="term" value="C:plasma membrane"/>
    <property type="evidence" value="ECO:0007669"/>
    <property type="project" value="TreeGrafter"/>
</dbReference>
<gene>
    <name evidence="9" type="ORF">HW115_10645</name>
</gene>